<evidence type="ECO:0000313" key="1">
    <source>
        <dbReference type="EMBL" id="NKQ57021.1"/>
    </source>
</evidence>
<dbReference type="Pfam" id="PF04978">
    <property type="entry name" value="MST"/>
    <property type="match status" value="1"/>
</dbReference>
<proteinExistence type="predicted"/>
<reference evidence="1 2" key="1">
    <citation type="submission" date="2020-04" db="EMBL/GenBank/DDBJ databases">
        <title>Novel species.</title>
        <authorList>
            <person name="Teo W.F.A."/>
            <person name="Lipun K."/>
            <person name="Srisuk N."/>
            <person name="Duangmal K."/>
        </authorList>
    </citation>
    <scope>NUCLEOTIDE SEQUENCE [LARGE SCALE GENOMIC DNA]</scope>
    <source>
        <strain evidence="1 2">K13G38</strain>
    </source>
</reference>
<keyword evidence="2" id="KW-1185">Reference proteome</keyword>
<dbReference type="SUPFAM" id="SSF109854">
    <property type="entry name" value="DinB/YfiT-like putative metalloenzymes"/>
    <property type="match status" value="1"/>
</dbReference>
<gene>
    <name evidence="1" type="ORF">HFP15_29545</name>
</gene>
<comment type="caution">
    <text evidence="1">The sequence shown here is derived from an EMBL/GenBank/DDBJ whole genome shotgun (WGS) entry which is preliminary data.</text>
</comment>
<evidence type="ECO:0000313" key="2">
    <source>
        <dbReference type="Proteomes" id="UP000715441"/>
    </source>
</evidence>
<dbReference type="InterPro" id="IPR007061">
    <property type="entry name" value="MST-like"/>
</dbReference>
<dbReference type="InterPro" id="IPR034660">
    <property type="entry name" value="DinB/YfiT-like"/>
</dbReference>
<organism evidence="1 2">
    <name type="scientific">Amycolatopsis acididurans</name>
    <dbReference type="NCBI Taxonomy" id="2724524"/>
    <lineage>
        <taxon>Bacteria</taxon>
        <taxon>Bacillati</taxon>
        <taxon>Actinomycetota</taxon>
        <taxon>Actinomycetes</taxon>
        <taxon>Pseudonocardiales</taxon>
        <taxon>Pseudonocardiaceae</taxon>
        <taxon>Amycolatopsis</taxon>
    </lineage>
</organism>
<name>A0ABX1JB76_9PSEU</name>
<dbReference type="Gene3D" id="1.20.120.450">
    <property type="entry name" value="dinb family like domain"/>
    <property type="match status" value="1"/>
</dbReference>
<accession>A0ABX1JB76</accession>
<dbReference type="Proteomes" id="UP000715441">
    <property type="component" value="Unassembled WGS sequence"/>
</dbReference>
<protein>
    <submittedName>
        <fullName evidence="1">DUF664 domain-containing protein</fullName>
    </submittedName>
</protein>
<sequence length="151" mass="16492">MTSEEYLFYADRALDGMAAILTELGDERANTRPGLPGANTPFGLVTHCLGVLEFWAGKLVAGRQVERDRDAEFTATGAVADLVARVEAAKRQLREDLAVADFRAPLRGPVHAHYQGTVVEQSQGGALQHAYEELAQHHGQLEVTRDLLRGQ</sequence>
<dbReference type="EMBL" id="JAAXLS010000030">
    <property type="protein sequence ID" value="NKQ57021.1"/>
    <property type="molecule type" value="Genomic_DNA"/>
</dbReference>